<dbReference type="RefSeq" id="WP_005948143.1">
    <property type="nucleotide sequence ID" value="NZ_CP028103.1"/>
</dbReference>
<dbReference type="EMBL" id="CP028103">
    <property type="protein sequence ID" value="AVQ31790.1"/>
    <property type="molecule type" value="Genomic_DNA"/>
</dbReference>
<evidence type="ECO:0000313" key="2">
    <source>
        <dbReference type="Proteomes" id="UP000241238"/>
    </source>
</evidence>
<keyword evidence="2" id="KW-1185">Reference proteome</keyword>
<reference evidence="2" key="1">
    <citation type="journal article" date="2018" name="MSphere">
        <title>Fusobacterium Genomics Using MinION and Illumina Sequencing Enables Genome Completion and Correction.</title>
        <authorList>
            <person name="Todd S.M."/>
            <person name="Settlage R.E."/>
            <person name="Lahmers K.K."/>
            <person name="Slade D.J."/>
        </authorList>
    </citation>
    <scope>NUCLEOTIDE SEQUENCE [LARGE SCALE GENOMIC DNA]</scope>
    <source>
        <strain evidence="2">ATCC 27725</strain>
    </source>
</reference>
<sequence>MEFVHIGVPTTEIKENEIYLAPLKVFVTVADNHEYKFEYLRYESGTPLPIEMQHQPHVAIKVASIEEEKKKMDRVIFDTFDAGDINIAFAIKEGVIFELIEDKK</sequence>
<protein>
    <submittedName>
        <fullName evidence="1">Uncharacterized protein</fullName>
    </submittedName>
</protein>
<dbReference type="GeneID" id="77468600"/>
<name>A0ABM6U652_FUSVA</name>
<gene>
    <name evidence="1" type="ORF">C4N18_11405</name>
</gene>
<evidence type="ECO:0000313" key="1">
    <source>
        <dbReference type="EMBL" id="AVQ31790.1"/>
    </source>
</evidence>
<proteinExistence type="predicted"/>
<organism evidence="1 2">
    <name type="scientific">Fusobacterium varium ATCC 27725</name>
    <dbReference type="NCBI Taxonomy" id="469618"/>
    <lineage>
        <taxon>Bacteria</taxon>
        <taxon>Fusobacteriati</taxon>
        <taxon>Fusobacteriota</taxon>
        <taxon>Fusobacteriia</taxon>
        <taxon>Fusobacteriales</taxon>
        <taxon>Fusobacteriaceae</taxon>
        <taxon>Fusobacterium</taxon>
    </lineage>
</organism>
<dbReference type="Proteomes" id="UP000241238">
    <property type="component" value="Chromosome"/>
</dbReference>
<accession>A0ABM6U652</accession>